<evidence type="ECO:0000256" key="11">
    <source>
        <dbReference type="SAM" id="MobiDB-lite"/>
    </source>
</evidence>
<dbReference type="SUPFAM" id="SSF63737">
    <property type="entry name" value="Leukotriene A4 hydrolase N-terminal domain"/>
    <property type="match status" value="1"/>
</dbReference>
<evidence type="ECO:0000259" key="12">
    <source>
        <dbReference type="PROSITE" id="PS50014"/>
    </source>
</evidence>
<dbReference type="Proteomes" id="UP001215280">
    <property type="component" value="Unassembled WGS sequence"/>
</dbReference>
<evidence type="ECO:0000313" key="13">
    <source>
        <dbReference type="EMBL" id="KAJ7733570.1"/>
    </source>
</evidence>
<dbReference type="PRINTS" id="PR00503">
    <property type="entry name" value="BROMODOMAIN"/>
</dbReference>
<dbReference type="EMBL" id="JARJLG010000167">
    <property type="protein sequence ID" value="KAJ7733570.1"/>
    <property type="molecule type" value="Genomic_DNA"/>
</dbReference>
<keyword evidence="5 10" id="KW-0103">Bromodomain</keyword>
<evidence type="ECO:0000256" key="6">
    <source>
        <dbReference type="ARBA" id="ARBA00023163"/>
    </source>
</evidence>
<dbReference type="InterPro" id="IPR042097">
    <property type="entry name" value="Aminopeptidase_N-like_N_sf"/>
</dbReference>
<dbReference type="PANTHER" id="PTHR15137">
    <property type="entry name" value="TRANSCRIPTION INITIATION FACTOR TFIID"/>
    <property type="match status" value="1"/>
</dbReference>
<comment type="similarity">
    <text evidence="2">Belongs to the TAF2 family.</text>
</comment>
<evidence type="ECO:0000256" key="7">
    <source>
        <dbReference type="ARBA" id="ARBA00023242"/>
    </source>
</evidence>
<dbReference type="Gene3D" id="1.20.920.10">
    <property type="entry name" value="Bromodomain-like"/>
    <property type="match status" value="3"/>
</dbReference>
<dbReference type="Pfam" id="PF25316">
    <property type="entry name" value="TAF2_3rd"/>
    <property type="match status" value="1"/>
</dbReference>
<accession>A0AAD7I2E3</accession>
<gene>
    <name evidence="13" type="ORF">DFH07DRAFT_134052</name>
</gene>
<evidence type="ECO:0000256" key="5">
    <source>
        <dbReference type="ARBA" id="ARBA00023117"/>
    </source>
</evidence>
<feature type="domain" description="Bromo" evidence="12">
    <location>
        <begin position="1572"/>
        <end position="1644"/>
    </location>
</feature>
<dbReference type="Pfam" id="PF25577">
    <property type="entry name" value="TPR_TAF2_C"/>
    <property type="match status" value="1"/>
</dbReference>
<evidence type="ECO:0000256" key="3">
    <source>
        <dbReference type="ARBA" id="ARBA00017363"/>
    </source>
</evidence>
<keyword evidence="14" id="KW-1185">Reference proteome</keyword>
<sequence>MDSRVNAQREQTRRGFSISHQKVVLEIDFSGCLWGYTEITIIPTNKDLKTINLHSRQCTIQSVTVANLAADFTHHDPLSNISVGAPNEPLDCHRHPELKRKLYSALQESDEGELSIAIPVEVALKYSSHSFNPVVIDVATPEPQTPGTLPQASQGVPEFAPIAINIAYSLRNPADGFQFVFPTDSYPYRVPHAYTTPSSPDAARCWVPCIDNLWEKCTWEFEFVVPKYLEDISVDEDEPTDASPTLVVCSGELVEQIAHPYSSHKTIFLFSQAVLTSVQHIAFAAGPFHMYSIPLDHVADDGNSSQPPMYAFCLPGHESLLTTSTACLRSAMGFYTTEFGSYPFGSYKLAFVDEMPMQRFDSSTFSLLTVDLLYGEDAIEQSLETRHALAHALACQWMGINIQPKFFSDTWLVNGLALYITGLFIKKLLGNNEYRFRLKKDMQRVVERDTGLMPPICQPTRLEPPDAAELPFINLKAPLVLHILDRKLGKSGTSLGLSRVLPKIFLSALSGENNTISTHMFLRTCRKVSGVDPRTFADQWIYGSGCPAFGFSASFNRKKMAVEITMRQECPAYKMLKGNDHPMALLKPVPCFEGQMTVRIHEADGTPYEHVLDIQSSFKRYEVPFNTKYKRVRRNTKRYLARQAAAQAAAEGDTEAAEAMGMVDMGFGLEVWEKESERNNWKVEDWTEEDETAMSGATYEWIRMDADFEWIADLKFEQPDFMWVSQLQRDRDVVAQLEALHALAQQPTAIVSSTLTKTVLVSNYYFRIRCEAAVALVNCSIHRLKYLGLFHLFKLFLRYCYDPENPNQDLFTHTYVPKPNDFSDLSEYFVRKSLINAISRIRFENGKSPSVVRKFLIDQLRYNDNTSNAYADGFYICTIISAAAYATVSTASPERGELLPSDVRTEYNEEDADLLKQSLAEVDRYRSMDRLIPSTHNNVTIAALEFYLVLMVANLIPSAPIQFFPLTREGNYTPVRLAAFDGLFMTKWYTPPIMNYVLAVMAHDSSRTIRRYVARNACQSLAILVQMGEMKLNSKDSESLLIEEDGSIPEKKESRKSEMDAMIKALRKDKEVGKNEVFRELMMPLALDPSVDHEVRWCLLKLADLLIKPVEETPPTVRIHIPLTPVSETPPPPLPVKVRPLKLAGPVQSPLVPNHAPPKLKLRASTPVVARMAAAPRPPSVEPQSKAVAFAVPALPPKAKPLPKAKPPKPNGTPKPVHALKAQASGMTLNDLRATRSALKKLLSHKHAKIFLNPVDPLRDHAPNYFDVIKDPIDLGTMSHKLEEGKYADRFAFQADFRLMMSNAKRYNPVGSYAHNETLALETFFEKQWTIINKTLEAAHAKETVQKPPSRVSPPVPKAFPDPPAPEPTPSTSRATIKFKAPQPKEVTPKPVPKPPRRKPKPEPPSVELPAVEPAAVEPPPPPYVDDGSHDILQEVIALEREKDEKVRHRSSVTANGKRKKIDISTEEEDEVDEDDLLALATPVHKKGRPSPPEASSSAIPKIVLNPAKPKLPIDPPERRSSTVDVPRISIKGKEKEVTGGGALTPRSKKSPVEQVTPVNEKKCKQLLSTLTKLPESGIFLRPVDPERDGCPTYFDEIDHPMDFGTISANLTAQNYESMEEIRKDIELVFSNCKTFNPPATFPWDCADVLEKVFKKEWPKAMERKLLPNEKRGLQGILKTIGQEDISWVFREPVDPVLLQIPTYFEIIKRPRDLHTIRDKLNSDKYDNLEAFEADIRLMLDNAITFNGLESEVGALATGFRERFQDLLANWKAGSNKKRKDGEKANSQPTKKIRIG</sequence>
<dbReference type="SUPFAM" id="SSF55486">
    <property type="entry name" value="Metalloproteases ('zincins'), catalytic domain"/>
    <property type="match status" value="1"/>
</dbReference>
<keyword evidence="7" id="KW-0539">Nucleus</keyword>
<feature type="region of interest" description="Disordered" evidence="11">
    <location>
        <begin position="1197"/>
        <end position="1216"/>
    </location>
</feature>
<dbReference type="Gene3D" id="2.60.40.1730">
    <property type="entry name" value="tricorn interacting facor f3 domain"/>
    <property type="match status" value="1"/>
</dbReference>
<feature type="compositionally biased region" description="Low complexity" evidence="11">
    <location>
        <begin position="1370"/>
        <end position="1386"/>
    </location>
</feature>
<dbReference type="CDD" id="cd09839">
    <property type="entry name" value="M1_like_TAF2"/>
    <property type="match status" value="1"/>
</dbReference>
<dbReference type="GO" id="GO:0000976">
    <property type="term" value="F:transcription cis-regulatory region binding"/>
    <property type="evidence" value="ECO:0007669"/>
    <property type="project" value="TreeGrafter"/>
</dbReference>
<feature type="domain" description="Bromo" evidence="12">
    <location>
        <begin position="1682"/>
        <end position="1754"/>
    </location>
</feature>
<evidence type="ECO:0000256" key="10">
    <source>
        <dbReference type="PROSITE-ProRule" id="PRU00035"/>
    </source>
</evidence>
<dbReference type="Gene3D" id="1.10.390.10">
    <property type="entry name" value="Neutral Protease Domain 2"/>
    <property type="match status" value="1"/>
</dbReference>
<dbReference type="GO" id="GO:0005669">
    <property type="term" value="C:transcription factor TFIID complex"/>
    <property type="evidence" value="ECO:0007669"/>
    <property type="project" value="InterPro"/>
</dbReference>
<evidence type="ECO:0000313" key="14">
    <source>
        <dbReference type="Proteomes" id="UP001215280"/>
    </source>
</evidence>
<feature type="region of interest" description="Disordered" evidence="11">
    <location>
        <begin position="1342"/>
        <end position="1423"/>
    </location>
</feature>
<feature type="region of interest" description="Disordered" evidence="11">
    <location>
        <begin position="1482"/>
        <end position="1558"/>
    </location>
</feature>
<dbReference type="InterPro" id="IPR057345">
    <property type="entry name" value="Ig-like_TAF2"/>
</dbReference>
<dbReference type="InterPro" id="IPR037813">
    <property type="entry name" value="TAF2"/>
</dbReference>
<dbReference type="InterPro" id="IPR018359">
    <property type="entry name" value="Bromodomain_CS"/>
</dbReference>
<feature type="compositionally biased region" description="Low complexity" evidence="11">
    <location>
        <begin position="1406"/>
        <end position="1416"/>
    </location>
</feature>
<dbReference type="GO" id="GO:0016251">
    <property type="term" value="F:RNA polymerase II general transcription initiation factor activity"/>
    <property type="evidence" value="ECO:0007669"/>
    <property type="project" value="TreeGrafter"/>
</dbReference>
<feature type="domain" description="Bromo" evidence="12">
    <location>
        <begin position="1243"/>
        <end position="1315"/>
    </location>
</feature>
<dbReference type="CDD" id="cd04369">
    <property type="entry name" value="Bromodomain"/>
    <property type="match status" value="2"/>
</dbReference>
<evidence type="ECO:0000256" key="9">
    <source>
        <dbReference type="ARBA" id="ARBA00076306"/>
    </source>
</evidence>
<dbReference type="FunFam" id="1.10.390.10:FF:000011">
    <property type="entry name" value="Transcription initiation factor TFIID subunit"/>
    <property type="match status" value="1"/>
</dbReference>
<name>A0AAD7I2E3_9AGAR</name>
<dbReference type="InterPro" id="IPR036427">
    <property type="entry name" value="Bromodomain-like_sf"/>
</dbReference>
<dbReference type="GO" id="GO:0006325">
    <property type="term" value="P:chromatin organization"/>
    <property type="evidence" value="ECO:0007669"/>
    <property type="project" value="UniProtKB-ARBA"/>
</dbReference>
<keyword evidence="6" id="KW-0804">Transcription</keyword>
<dbReference type="PRINTS" id="PR01217">
    <property type="entry name" value="PRICHEXTENSN"/>
</dbReference>
<evidence type="ECO:0000256" key="4">
    <source>
        <dbReference type="ARBA" id="ARBA00023015"/>
    </source>
</evidence>
<dbReference type="InterPro" id="IPR027268">
    <property type="entry name" value="Peptidase_M4/M1_CTD_sf"/>
</dbReference>
<dbReference type="InterPro" id="IPR057991">
    <property type="entry name" value="TPR_TAF2_C"/>
</dbReference>
<dbReference type="Pfam" id="PF00439">
    <property type="entry name" value="Bromodomain"/>
    <property type="match status" value="3"/>
</dbReference>
<comment type="caution">
    <text evidence="13">The sequence shown here is derived from an EMBL/GenBank/DDBJ whole genome shotgun (WGS) entry which is preliminary data.</text>
</comment>
<dbReference type="SMART" id="SM00297">
    <property type="entry name" value="BROMO"/>
    <property type="match status" value="3"/>
</dbReference>
<feature type="region of interest" description="Disordered" evidence="11">
    <location>
        <begin position="1775"/>
        <end position="1796"/>
    </location>
</feature>
<dbReference type="PROSITE" id="PS00633">
    <property type="entry name" value="BROMODOMAIN_1"/>
    <property type="match status" value="1"/>
</dbReference>
<evidence type="ECO:0000256" key="2">
    <source>
        <dbReference type="ARBA" id="ARBA00010937"/>
    </source>
</evidence>
<dbReference type="GO" id="GO:0006367">
    <property type="term" value="P:transcription initiation at RNA polymerase II promoter"/>
    <property type="evidence" value="ECO:0007669"/>
    <property type="project" value="TreeGrafter"/>
</dbReference>
<proteinExistence type="inferred from homology"/>
<organism evidence="13 14">
    <name type="scientific">Mycena maculata</name>
    <dbReference type="NCBI Taxonomy" id="230809"/>
    <lineage>
        <taxon>Eukaryota</taxon>
        <taxon>Fungi</taxon>
        <taxon>Dikarya</taxon>
        <taxon>Basidiomycota</taxon>
        <taxon>Agaricomycotina</taxon>
        <taxon>Agaricomycetes</taxon>
        <taxon>Agaricomycetidae</taxon>
        <taxon>Agaricales</taxon>
        <taxon>Marasmiineae</taxon>
        <taxon>Mycenaceae</taxon>
        <taxon>Mycena</taxon>
    </lineage>
</organism>
<reference evidence="13" key="1">
    <citation type="submission" date="2023-03" db="EMBL/GenBank/DDBJ databases">
        <title>Massive genome expansion in bonnet fungi (Mycena s.s.) driven by repeated elements and novel gene families across ecological guilds.</title>
        <authorList>
            <consortium name="Lawrence Berkeley National Laboratory"/>
            <person name="Harder C.B."/>
            <person name="Miyauchi S."/>
            <person name="Viragh M."/>
            <person name="Kuo A."/>
            <person name="Thoen E."/>
            <person name="Andreopoulos B."/>
            <person name="Lu D."/>
            <person name="Skrede I."/>
            <person name="Drula E."/>
            <person name="Henrissat B."/>
            <person name="Morin E."/>
            <person name="Kohler A."/>
            <person name="Barry K."/>
            <person name="LaButti K."/>
            <person name="Morin E."/>
            <person name="Salamov A."/>
            <person name="Lipzen A."/>
            <person name="Mereny Z."/>
            <person name="Hegedus B."/>
            <person name="Baldrian P."/>
            <person name="Stursova M."/>
            <person name="Weitz H."/>
            <person name="Taylor A."/>
            <person name="Grigoriev I.V."/>
            <person name="Nagy L.G."/>
            <person name="Martin F."/>
            <person name="Kauserud H."/>
        </authorList>
    </citation>
    <scope>NUCLEOTIDE SEQUENCE</scope>
    <source>
        <strain evidence="13">CBHHK188m</strain>
    </source>
</reference>
<keyword evidence="4" id="KW-0805">Transcription regulation</keyword>
<feature type="compositionally biased region" description="Pro residues" evidence="11">
    <location>
        <begin position="1351"/>
        <end position="1369"/>
    </location>
</feature>
<comment type="subcellular location">
    <subcellularLocation>
        <location evidence="1">Nucleus</location>
    </subcellularLocation>
</comment>
<evidence type="ECO:0000256" key="1">
    <source>
        <dbReference type="ARBA" id="ARBA00004123"/>
    </source>
</evidence>
<dbReference type="PROSITE" id="PS50014">
    <property type="entry name" value="BROMODOMAIN_2"/>
    <property type="match status" value="3"/>
</dbReference>
<comment type="function">
    <text evidence="8">Functions as a component of the DNA-binding general transcription factor complex TFIID. Binding of TFIID to a promoter (with or without TATA element) is the initial step in pre-initiation complex (PIC) formation. TFIID plays a key role in the regulation of gene expression by RNA polymerase II through different activities such as transcription activator interaction, core promoter recognition and selectivity, TFIIA and TFIIB interaction, chromatin modification (histone acetylation by TAF1), facilitation of DNA opening and initiation of transcription.</text>
</comment>
<protein>
    <recommendedName>
        <fullName evidence="3">Transcription initiation factor TFIID subunit 2</fullName>
    </recommendedName>
    <alternativeName>
        <fullName evidence="9">TBP-associated factor 2</fullName>
    </alternativeName>
</protein>
<dbReference type="InterPro" id="IPR001487">
    <property type="entry name" value="Bromodomain"/>
</dbReference>
<dbReference type="SUPFAM" id="SSF47370">
    <property type="entry name" value="Bromodomain"/>
    <property type="match status" value="3"/>
</dbReference>
<dbReference type="PANTHER" id="PTHR15137:SF9">
    <property type="entry name" value="TRANSCRIPTION INITIATION FACTOR TFIID SUBUNIT 2"/>
    <property type="match status" value="1"/>
</dbReference>
<dbReference type="GO" id="GO:0003682">
    <property type="term" value="F:chromatin binding"/>
    <property type="evidence" value="ECO:0007669"/>
    <property type="project" value="TreeGrafter"/>
</dbReference>
<evidence type="ECO:0000256" key="8">
    <source>
        <dbReference type="ARBA" id="ARBA00025346"/>
    </source>
</evidence>